<dbReference type="OrthoDB" id="10249567at2759"/>
<proteinExistence type="predicted"/>
<dbReference type="AlphaFoldDB" id="A0A8J2HHB6"/>
<keyword evidence="2" id="KW-1185">Reference proteome</keyword>
<gene>
    <name evidence="1" type="ORF">HICCMSTLAB_LOCUS10293</name>
</gene>
<evidence type="ECO:0000313" key="2">
    <source>
        <dbReference type="Proteomes" id="UP000786811"/>
    </source>
</evidence>
<dbReference type="Proteomes" id="UP000786811">
    <property type="component" value="Unassembled WGS sequence"/>
</dbReference>
<accession>A0A8J2HHB6</accession>
<organism evidence="1 2">
    <name type="scientific">Cotesia congregata</name>
    <name type="common">Parasitoid wasp</name>
    <name type="synonym">Apanteles congregatus</name>
    <dbReference type="NCBI Taxonomy" id="51543"/>
    <lineage>
        <taxon>Eukaryota</taxon>
        <taxon>Metazoa</taxon>
        <taxon>Ecdysozoa</taxon>
        <taxon>Arthropoda</taxon>
        <taxon>Hexapoda</taxon>
        <taxon>Insecta</taxon>
        <taxon>Pterygota</taxon>
        <taxon>Neoptera</taxon>
        <taxon>Endopterygota</taxon>
        <taxon>Hymenoptera</taxon>
        <taxon>Apocrita</taxon>
        <taxon>Ichneumonoidea</taxon>
        <taxon>Braconidae</taxon>
        <taxon>Microgastrinae</taxon>
        <taxon>Cotesia</taxon>
    </lineage>
</organism>
<comment type="caution">
    <text evidence="1">The sequence shown here is derived from an EMBL/GenBank/DDBJ whole genome shotgun (WGS) entry which is preliminary data.</text>
</comment>
<dbReference type="EMBL" id="CAJNRD030001122">
    <property type="protein sequence ID" value="CAG5101220.1"/>
    <property type="molecule type" value="Genomic_DNA"/>
</dbReference>
<sequence length="117" mass="13505">MESNEEVKKPIVERDLDLIAAELLEAADKYQLQSLKKMCEESLCKILKPDNLISMMNFAERYNARNLLGYVTECIAVDAENIVQRNEFKEIEKSSMGFELFKKLMALHANNAQNFLQ</sequence>
<dbReference type="Gene3D" id="3.30.710.10">
    <property type="entry name" value="Potassium Channel Kv1.1, Chain A"/>
    <property type="match status" value="1"/>
</dbReference>
<dbReference type="InterPro" id="IPR011333">
    <property type="entry name" value="SKP1/BTB/POZ_sf"/>
</dbReference>
<name>A0A8J2HHB6_COTCN</name>
<dbReference type="CDD" id="cd14733">
    <property type="entry name" value="BACK"/>
    <property type="match status" value="1"/>
</dbReference>
<protein>
    <submittedName>
        <fullName evidence="1">Similar to BPM4: BTB/POZ and MATH domain-containing protein 4 (Arabidopsis thaliana)</fullName>
    </submittedName>
</protein>
<reference evidence="1" key="1">
    <citation type="submission" date="2021-04" db="EMBL/GenBank/DDBJ databases">
        <authorList>
            <person name="Chebbi M.A.C M."/>
        </authorList>
    </citation>
    <scope>NUCLEOTIDE SEQUENCE</scope>
</reference>
<dbReference type="PANTHER" id="PTHR24413">
    <property type="entry name" value="SPECKLE-TYPE POZ PROTEIN"/>
    <property type="match status" value="1"/>
</dbReference>
<evidence type="ECO:0000313" key="1">
    <source>
        <dbReference type="EMBL" id="CAG5101220.1"/>
    </source>
</evidence>